<reference evidence="16" key="1">
    <citation type="submission" date="2021-04" db="EMBL/GenBank/DDBJ databases">
        <title>The genome sequence of Ideonella sp. 4Y11.</title>
        <authorList>
            <person name="Liu Y."/>
        </authorList>
    </citation>
    <scope>NUCLEOTIDE SEQUENCE</scope>
    <source>
        <strain evidence="16">4Y11</strain>
    </source>
</reference>
<feature type="compositionally biased region" description="Polar residues" evidence="12">
    <location>
        <begin position="796"/>
        <end position="818"/>
    </location>
</feature>
<dbReference type="InterPro" id="IPR012910">
    <property type="entry name" value="Plug_dom"/>
</dbReference>
<feature type="domain" description="TonB-dependent receptor plug" evidence="15">
    <location>
        <begin position="69"/>
        <end position="180"/>
    </location>
</feature>
<feature type="signal peptide" evidence="13">
    <location>
        <begin position="1"/>
        <end position="31"/>
    </location>
</feature>
<keyword evidence="4 10" id="KW-1134">Transmembrane beta strand</keyword>
<comment type="caution">
    <text evidence="16">The sequence shown here is derived from an EMBL/GenBank/DDBJ whole genome shotgun (WGS) entry which is preliminary data.</text>
</comment>
<evidence type="ECO:0000256" key="11">
    <source>
        <dbReference type="RuleBase" id="RU003357"/>
    </source>
</evidence>
<dbReference type="Gene3D" id="2.170.130.10">
    <property type="entry name" value="TonB-dependent receptor, plug domain"/>
    <property type="match status" value="1"/>
</dbReference>
<dbReference type="Proteomes" id="UP000678374">
    <property type="component" value="Unassembled WGS sequence"/>
</dbReference>
<evidence type="ECO:0000259" key="15">
    <source>
        <dbReference type="Pfam" id="PF07715"/>
    </source>
</evidence>
<dbReference type="InterPro" id="IPR000531">
    <property type="entry name" value="Beta-barrel_TonB"/>
</dbReference>
<dbReference type="PANTHER" id="PTHR30069:SF39">
    <property type="entry name" value="BLL6183 PROTEIN"/>
    <property type="match status" value="1"/>
</dbReference>
<evidence type="ECO:0000256" key="3">
    <source>
        <dbReference type="ARBA" id="ARBA00022448"/>
    </source>
</evidence>
<dbReference type="InterPro" id="IPR039426">
    <property type="entry name" value="TonB-dep_rcpt-like"/>
</dbReference>
<dbReference type="RefSeq" id="WP_210800773.1">
    <property type="nucleotide sequence ID" value="NZ_JAGQDE010000003.1"/>
</dbReference>
<evidence type="ECO:0000256" key="2">
    <source>
        <dbReference type="ARBA" id="ARBA00009810"/>
    </source>
</evidence>
<name>A0A941BI59_9BURK</name>
<dbReference type="GO" id="GO:0009279">
    <property type="term" value="C:cell outer membrane"/>
    <property type="evidence" value="ECO:0007669"/>
    <property type="project" value="UniProtKB-SubCell"/>
</dbReference>
<evidence type="ECO:0000256" key="5">
    <source>
        <dbReference type="ARBA" id="ARBA00022692"/>
    </source>
</evidence>
<evidence type="ECO:0000256" key="4">
    <source>
        <dbReference type="ARBA" id="ARBA00022452"/>
    </source>
</evidence>
<evidence type="ECO:0000259" key="14">
    <source>
        <dbReference type="Pfam" id="PF00593"/>
    </source>
</evidence>
<keyword evidence="3 10" id="KW-0813">Transport</keyword>
<evidence type="ECO:0000256" key="1">
    <source>
        <dbReference type="ARBA" id="ARBA00004571"/>
    </source>
</evidence>
<dbReference type="GO" id="GO:0015344">
    <property type="term" value="F:siderophore uptake transmembrane transporter activity"/>
    <property type="evidence" value="ECO:0007669"/>
    <property type="project" value="TreeGrafter"/>
</dbReference>
<sequence>MYLLPSTSRLASLTPLAAALVALLWSGSVAAQPTPDTPAESPEPARVTVRGQRPYEQGPLPGLLLGRDQLPANVQSADKAELKASRALNIGEFMNLQMPSVSVNDYAGNPFQLDVSYRGFTASPQIGTPQGLSVFLDGVRVNEPFGDVVNWDLLPMNAIERFDVFPGSNPLYGLNTLGGALSLRTRSGFTSPGLDASLQYGSAGRAQAQLAYGWHEESRALFGALTHFEERGWRDNSPSRVDQGFVRGDWRFERGSVGVSLLGASNDLIGNGLIPYESWLQNPRSVFTSPDQSRNRLAQAQLFGTFELDEQINLSAQAYTRHSRRRGLNGDIYEGFDEFDADIDVVRGPLRPRTSPLPACQWLDANRDGRRDTEIIVLPDGTAVDDVLLAPLNDPNNEGLCDTSARRPQLGGARNGQETGAPGVVEGTPIGLLTRTDVAQRTDGLALQMNFNLERHRLMVGASVDASSASYRMAQRLGLIDASHQVYAAPDQIDVQYRAAQVDVRANDFDGRSRTRSLYVSETWTPQPGLHLNLAGRYNHTRVRTRLLARSGFGEEAGALHNLRTGNLRAAYLLCPTADPASCPSEPQPVARPLEQLPDALTRESLRYESLNPSLGFSWRLDPALNLFGNLSAGTRTPSVIELGCAFDARPVNLNAGLIDDATGEAVPPLMRPRSLVGPTCSLPSTLSGDPFLPQIRARSAELGARGLLPANWGPLSRWEWNASAYRTDLRDDIFFVGVSAERSYFDTIGHTRRQGVEMGVKGRHGPFELRFNYAWTDATFQSRFYVLSPHNSSADFDQNSQPSSALPTPTANDNGTAGTYRMIRVDPGARMPGISPHNLNASLSWSVSSAWTLRLSAVAHSRAYVRGNENNAHRPAGTDSETLLYLGGSGTWCDANGYCGGTSGGGRTVGRPFMLPGSTPGYAVFHLMSHWRLPSGLTLTAGVYNLFDRRYFTAGRLGVNPFSPSVLGAIGPSGWNYNSSEWQNTSFVGPAAPRAFVLGVSLELD</sequence>
<keyword evidence="13" id="KW-0732">Signal</keyword>
<dbReference type="GO" id="GO:0044718">
    <property type="term" value="P:siderophore transmembrane transport"/>
    <property type="evidence" value="ECO:0007669"/>
    <property type="project" value="TreeGrafter"/>
</dbReference>
<gene>
    <name evidence="16" type="ORF">KAK06_04750</name>
</gene>
<feature type="domain" description="TonB-dependent receptor-like beta-barrel" evidence="14">
    <location>
        <begin position="269"/>
        <end position="947"/>
    </location>
</feature>
<keyword evidence="6 11" id="KW-0798">TonB box</keyword>
<proteinExistence type="inferred from homology"/>
<dbReference type="InterPro" id="IPR037066">
    <property type="entry name" value="Plug_dom_sf"/>
</dbReference>
<feature type="region of interest" description="Disordered" evidence="12">
    <location>
        <begin position="31"/>
        <end position="60"/>
    </location>
</feature>
<keyword evidence="7 10" id="KW-0472">Membrane</keyword>
<evidence type="ECO:0000256" key="7">
    <source>
        <dbReference type="ARBA" id="ARBA00023136"/>
    </source>
</evidence>
<feature type="region of interest" description="Disordered" evidence="12">
    <location>
        <begin position="796"/>
        <end position="819"/>
    </location>
</feature>
<organism evidence="16 17">
    <name type="scientific">Ideonella aquatica</name>
    <dbReference type="NCBI Taxonomy" id="2824119"/>
    <lineage>
        <taxon>Bacteria</taxon>
        <taxon>Pseudomonadati</taxon>
        <taxon>Pseudomonadota</taxon>
        <taxon>Betaproteobacteria</taxon>
        <taxon>Burkholderiales</taxon>
        <taxon>Sphaerotilaceae</taxon>
        <taxon>Ideonella</taxon>
    </lineage>
</organism>
<evidence type="ECO:0000256" key="12">
    <source>
        <dbReference type="SAM" id="MobiDB-lite"/>
    </source>
</evidence>
<keyword evidence="17" id="KW-1185">Reference proteome</keyword>
<dbReference type="AlphaFoldDB" id="A0A941BI59"/>
<evidence type="ECO:0000313" key="17">
    <source>
        <dbReference type="Proteomes" id="UP000678374"/>
    </source>
</evidence>
<evidence type="ECO:0000256" key="13">
    <source>
        <dbReference type="SAM" id="SignalP"/>
    </source>
</evidence>
<evidence type="ECO:0000256" key="10">
    <source>
        <dbReference type="PROSITE-ProRule" id="PRU01360"/>
    </source>
</evidence>
<keyword evidence="8 16" id="KW-0675">Receptor</keyword>
<dbReference type="EMBL" id="JAGQDE010000003">
    <property type="protein sequence ID" value="MBQ0958257.1"/>
    <property type="molecule type" value="Genomic_DNA"/>
</dbReference>
<dbReference type="Gene3D" id="2.40.170.20">
    <property type="entry name" value="TonB-dependent receptor, beta-barrel domain"/>
    <property type="match status" value="1"/>
</dbReference>
<dbReference type="Pfam" id="PF07715">
    <property type="entry name" value="Plug"/>
    <property type="match status" value="1"/>
</dbReference>
<dbReference type="PANTHER" id="PTHR30069">
    <property type="entry name" value="TONB-DEPENDENT OUTER MEMBRANE RECEPTOR"/>
    <property type="match status" value="1"/>
</dbReference>
<comment type="similarity">
    <text evidence="2 10 11">Belongs to the TonB-dependent receptor family.</text>
</comment>
<evidence type="ECO:0000313" key="16">
    <source>
        <dbReference type="EMBL" id="MBQ0958257.1"/>
    </source>
</evidence>
<dbReference type="Pfam" id="PF00593">
    <property type="entry name" value="TonB_dep_Rec_b-barrel"/>
    <property type="match status" value="1"/>
</dbReference>
<evidence type="ECO:0000256" key="6">
    <source>
        <dbReference type="ARBA" id="ARBA00023077"/>
    </source>
</evidence>
<dbReference type="InterPro" id="IPR036942">
    <property type="entry name" value="Beta-barrel_TonB_sf"/>
</dbReference>
<evidence type="ECO:0000256" key="8">
    <source>
        <dbReference type="ARBA" id="ARBA00023170"/>
    </source>
</evidence>
<accession>A0A941BI59</accession>
<evidence type="ECO:0000256" key="9">
    <source>
        <dbReference type="ARBA" id="ARBA00023237"/>
    </source>
</evidence>
<dbReference type="SUPFAM" id="SSF56935">
    <property type="entry name" value="Porins"/>
    <property type="match status" value="1"/>
</dbReference>
<comment type="subcellular location">
    <subcellularLocation>
        <location evidence="1 10">Cell outer membrane</location>
        <topology evidence="1 10">Multi-pass membrane protein</topology>
    </subcellularLocation>
</comment>
<keyword evidence="5 10" id="KW-0812">Transmembrane</keyword>
<feature type="chain" id="PRO_5036760688" evidence="13">
    <location>
        <begin position="32"/>
        <end position="1006"/>
    </location>
</feature>
<keyword evidence="9 10" id="KW-0998">Cell outer membrane</keyword>
<dbReference type="PROSITE" id="PS52016">
    <property type="entry name" value="TONB_DEPENDENT_REC_3"/>
    <property type="match status" value="1"/>
</dbReference>
<protein>
    <submittedName>
        <fullName evidence="16">TonB-dependent receptor</fullName>
    </submittedName>
</protein>